<gene>
    <name evidence="1" type="ORF">HMPREF9370_1353</name>
</gene>
<organism evidence="1 2">
    <name type="scientific">Neisseria wadsworthii 9715</name>
    <dbReference type="NCBI Taxonomy" id="1030841"/>
    <lineage>
        <taxon>Bacteria</taxon>
        <taxon>Pseudomonadati</taxon>
        <taxon>Pseudomonadota</taxon>
        <taxon>Betaproteobacteria</taxon>
        <taxon>Neisseriales</taxon>
        <taxon>Neisseriaceae</taxon>
        <taxon>Neisseria</taxon>
    </lineage>
</organism>
<protein>
    <submittedName>
        <fullName evidence="1">Uncharacterized protein</fullName>
    </submittedName>
</protein>
<dbReference type="EMBL" id="AGAZ01000049">
    <property type="protein sequence ID" value="EGZ46441.1"/>
    <property type="molecule type" value="Genomic_DNA"/>
</dbReference>
<dbReference type="Proteomes" id="UP000005336">
    <property type="component" value="Unassembled WGS sequence"/>
</dbReference>
<sequence>MTNVLFLSDSLYCRITYACLKTFRQAFAVCFISQYRLAASAV</sequence>
<name>G4CQJ3_9NEIS</name>
<evidence type="ECO:0000313" key="2">
    <source>
        <dbReference type="Proteomes" id="UP000005336"/>
    </source>
</evidence>
<comment type="caution">
    <text evidence="1">The sequence shown here is derived from an EMBL/GenBank/DDBJ whole genome shotgun (WGS) entry which is preliminary data.</text>
</comment>
<accession>G4CQJ3</accession>
<dbReference type="PATRIC" id="fig|1030841.3.peg.1339"/>
<dbReference type="HOGENOM" id="CLU_3254651_0_0_4"/>
<proteinExistence type="predicted"/>
<keyword evidence="2" id="KW-1185">Reference proteome</keyword>
<evidence type="ECO:0000313" key="1">
    <source>
        <dbReference type="EMBL" id="EGZ46441.1"/>
    </source>
</evidence>
<dbReference type="AlphaFoldDB" id="G4CQJ3"/>
<reference evidence="1 2" key="1">
    <citation type="submission" date="2011-06" db="EMBL/GenBank/DDBJ databases">
        <authorList>
            <person name="Muzny D."/>
            <person name="Qin X."/>
            <person name="Deng J."/>
            <person name="Jiang H."/>
            <person name="Liu Y."/>
            <person name="Qu J."/>
            <person name="Song X.-Z."/>
            <person name="Zhang L."/>
            <person name="Thornton R."/>
            <person name="Coyle M."/>
            <person name="Francisco L."/>
            <person name="Jackson L."/>
            <person name="Javaid M."/>
            <person name="Korchina V."/>
            <person name="Kovar C."/>
            <person name="Mata R."/>
            <person name="Mathew T."/>
            <person name="Ngo R."/>
            <person name="Nguyen L."/>
            <person name="Nguyen N."/>
            <person name="Okwuonu G."/>
            <person name="Ongeri F."/>
            <person name="Pham C."/>
            <person name="Simmons D."/>
            <person name="Wilczek-Boney K."/>
            <person name="Hale W."/>
            <person name="Jakkamsetti A."/>
            <person name="Pham P."/>
            <person name="Ruth R."/>
            <person name="San Lucas F."/>
            <person name="Warren J."/>
            <person name="Zhang J."/>
            <person name="Zhao Z."/>
            <person name="Zhou C."/>
            <person name="Zhu D."/>
            <person name="Lee S."/>
            <person name="Bess C."/>
            <person name="Blankenburg K."/>
            <person name="Forbes L."/>
            <person name="Fu Q."/>
            <person name="Gubbala S."/>
            <person name="Hirani K."/>
            <person name="Jayaseelan J.C."/>
            <person name="Lara F."/>
            <person name="Munidasa M."/>
            <person name="Palculict T."/>
            <person name="Patil S."/>
            <person name="Pu L.-L."/>
            <person name="Saada N."/>
            <person name="Tang L."/>
            <person name="Weissenberger G."/>
            <person name="Zhu Y."/>
            <person name="Hemphill L."/>
            <person name="Shang Y."/>
            <person name="Youmans B."/>
            <person name="Ayvaz T."/>
            <person name="Ross M."/>
            <person name="Santibanez J."/>
            <person name="Aqrawi P."/>
            <person name="Gross S."/>
            <person name="Joshi V."/>
            <person name="Fowler G."/>
            <person name="Nazareth L."/>
            <person name="Reid J."/>
            <person name="Worley K."/>
            <person name="Petrosino J."/>
            <person name="Highlander S."/>
            <person name="Gibbs R."/>
        </authorList>
    </citation>
    <scope>NUCLEOTIDE SEQUENCE [LARGE SCALE GENOMIC DNA]</scope>
    <source>
        <strain evidence="1 2">9715</strain>
    </source>
</reference>